<keyword evidence="2" id="KW-1185">Reference proteome</keyword>
<dbReference type="eggNOG" id="COG1357">
    <property type="taxonomic scope" value="Bacteria"/>
</dbReference>
<dbReference type="EMBL" id="CP003051">
    <property type="protein sequence ID" value="AGA89251.1"/>
    <property type="molecule type" value="Genomic_DNA"/>
</dbReference>
<dbReference type="PATRIC" id="fig|765912.4.peg.381"/>
<reference evidence="1 2" key="1">
    <citation type="submission" date="2011-09" db="EMBL/GenBank/DDBJ databases">
        <title>Complete sequence of chromosome of Thioflavicoccus mobilis 8321.</title>
        <authorList>
            <consortium name="US DOE Joint Genome Institute"/>
            <person name="Lucas S."/>
            <person name="Han J."/>
            <person name="Lapidus A."/>
            <person name="Cheng J.-F."/>
            <person name="Goodwin L."/>
            <person name="Pitluck S."/>
            <person name="Peters L."/>
            <person name="Ovchinnikova G."/>
            <person name="Lu M."/>
            <person name="Detter J.C."/>
            <person name="Han C."/>
            <person name="Tapia R."/>
            <person name="Land M."/>
            <person name="Hauser L."/>
            <person name="Kyrpides N."/>
            <person name="Ivanova N."/>
            <person name="Pagani I."/>
            <person name="Vogl K."/>
            <person name="Liu Z."/>
            <person name="Imhoff J."/>
            <person name="Thiel V."/>
            <person name="Frigaard N.-U."/>
            <person name="Bryant D."/>
            <person name="Woyke T."/>
        </authorList>
    </citation>
    <scope>NUCLEOTIDE SEQUENCE [LARGE SCALE GENOMIC DNA]</scope>
    <source>
        <strain evidence="1 2">8321</strain>
    </source>
</reference>
<gene>
    <name evidence="1" type="ORF">Thimo_0388</name>
</gene>
<dbReference type="Proteomes" id="UP000010816">
    <property type="component" value="Chromosome"/>
</dbReference>
<sequence length="164" mass="17552">MHDKPLAVLHLNHYISGGGADYIEHTNLDNLMTSDAGARGVVARAIGGADRGQVFIQQSDYSNQDFRYAFGGIDRVDYRVDRAAGMVDVWFKDRYDFHPAGFGHVNKGAGDSAPPGRVTNCVHLAAVEAKSSGAADYWMLGHATLPLSLFTTHSAPSSPSGTTT</sequence>
<organism evidence="1 2">
    <name type="scientific">Thioflavicoccus mobilis 8321</name>
    <dbReference type="NCBI Taxonomy" id="765912"/>
    <lineage>
        <taxon>Bacteria</taxon>
        <taxon>Pseudomonadati</taxon>
        <taxon>Pseudomonadota</taxon>
        <taxon>Gammaproteobacteria</taxon>
        <taxon>Chromatiales</taxon>
        <taxon>Chromatiaceae</taxon>
        <taxon>Thioflavicoccus</taxon>
    </lineage>
</organism>
<accession>L0GTB5</accession>
<dbReference type="HOGENOM" id="CLU_1618244_0_0_6"/>
<evidence type="ECO:0000313" key="2">
    <source>
        <dbReference type="Proteomes" id="UP000010816"/>
    </source>
</evidence>
<dbReference type="KEGG" id="tmb:Thimo_0388"/>
<protein>
    <submittedName>
        <fullName evidence="1">Uncharacterized protein</fullName>
    </submittedName>
</protein>
<dbReference type="AlphaFoldDB" id="L0GTB5"/>
<name>L0GTB5_9GAMM</name>
<proteinExistence type="predicted"/>
<evidence type="ECO:0000313" key="1">
    <source>
        <dbReference type="EMBL" id="AGA89251.1"/>
    </source>
</evidence>